<dbReference type="AlphaFoldDB" id="Q0A5R3"/>
<sequence>MSDQGEQTHSDWRAWADAAREQVRAFWSTTVELWSEQHLGPALAVLQAAESEGERPDPAALHAALAPLRQQLEQGFRHLHQTLDWGQGLRQTLGSDTQDTPPPAWLRPWLDLVAARLGPWADHQARQQALIEAGLRHQMALERFLGQTREAALAGVERLADELAASPPAPPTLQAVRDRYLQASEQAWEERLGTDDYRQAFVALSESSLGYTRALQQHLDHWLGLLDLPTRRGLHSTQKRLHELRQSHRALAKELERADLDGLRDEVRALREEVRRLRGTGADGRTGERPA</sequence>
<gene>
    <name evidence="5" type="ordered locus">Mlg_2484</name>
</gene>
<evidence type="ECO:0000256" key="3">
    <source>
        <dbReference type="ARBA" id="ARBA00022752"/>
    </source>
</evidence>
<dbReference type="Pfam" id="PF09712">
    <property type="entry name" value="PHA_synth_III_E"/>
    <property type="match status" value="1"/>
</dbReference>
<evidence type="ECO:0000256" key="1">
    <source>
        <dbReference type="ARBA" id="ARBA00004683"/>
    </source>
</evidence>
<feature type="coiled-coil region" evidence="4">
    <location>
        <begin position="234"/>
        <end position="280"/>
    </location>
</feature>
<dbReference type="UniPathway" id="UPA00917"/>
<dbReference type="KEGG" id="aeh:Mlg_2484"/>
<accession>Q0A5R3</accession>
<dbReference type="InterPro" id="IPR010123">
    <property type="entry name" value="PHA_synth_III_E"/>
</dbReference>
<dbReference type="EMBL" id="CP000453">
    <property type="protein sequence ID" value="ABI57824.1"/>
    <property type="molecule type" value="Genomic_DNA"/>
</dbReference>
<dbReference type="Proteomes" id="UP000001962">
    <property type="component" value="Chromosome"/>
</dbReference>
<dbReference type="GO" id="GO:0042619">
    <property type="term" value="P:poly-hydroxybutyrate biosynthetic process"/>
    <property type="evidence" value="ECO:0007669"/>
    <property type="project" value="UniProtKB-KW"/>
</dbReference>
<name>Q0A5R3_ALKEH</name>
<dbReference type="HOGENOM" id="CLU_1060758_0_0_6"/>
<evidence type="ECO:0000256" key="4">
    <source>
        <dbReference type="SAM" id="Coils"/>
    </source>
</evidence>
<evidence type="ECO:0000313" key="6">
    <source>
        <dbReference type="Proteomes" id="UP000001962"/>
    </source>
</evidence>
<organism evidence="5 6">
    <name type="scientific">Alkalilimnicola ehrlichii (strain ATCC BAA-1101 / DSM 17681 / MLHE-1)</name>
    <dbReference type="NCBI Taxonomy" id="187272"/>
    <lineage>
        <taxon>Bacteria</taxon>
        <taxon>Pseudomonadati</taxon>
        <taxon>Pseudomonadota</taxon>
        <taxon>Gammaproteobacteria</taxon>
        <taxon>Chromatiales</taxon>
        <taxon>Ectothiorhodospiraceae</taxon>
        <taxon>Alkalilimnicola</taxon>
    </lineage>
</organism>
<evidence type="ECO:0000313" key="5">
    <source>
        <dbReference type="EMBL" id="ABI57824.1"/>
    </source>
</evidence>
<evidence type="ECO:0000256" key="2">
    <source>
        <dbReference type="ARBA" id="ARBA00019066"/>
    </source>
</evidence>
<protein>
    <recommendedName>
        <fullName evidence="2">Poly(3-hydroxyalkanoate) polymerase subunit PhaE</fullName>
    </recommendedName>
</protein>
<proteinExistence type="predicted"/>
<keyword evidence="4" id="KW-0175">Coiled coil</keyword>
<keyword evidence="3" id="KW-0583">PHB biosynthesis</keyword>
<keyword evidence="6" id="KW-1185">Reference proteome</keyword>
<reference evidence="6" key="1">
    <citation type="submission" date="2006-08" db="EMBL/GenBank/DDBJ databases">
        <title>Complete sequence of Alkalilimnicola ehrilichei MLHE-1.</title>
        <authorList>
            <person name="Copeland A."/>
            <person name="Lucas S."/>
            <person name="Lapidus A."/>
            <person name="Barry K."/>
            <person name="Detter J.C."/>
            <person name="Glavina del Rio T."/>
            <person name="Hammon N."/>
            <person name="Israni S."/>
            <person name="Dalin E."/>
            <person name="Tice H."/>
            <person name="Pitluck S."/>
            <person name="Sims D."/>
            <person name="Brettin T."/>
            <person name="Bruce D."/>
            <person name="Han C."/>
            <person name="Tapia R."/>
            <person name="Gilna P."/>
            <person name="Schmutz J."/>
            <person name="Larimer F."/>
            <person name="Land M."/>
            <person name="Hauser L."/>
            <person name="Kyrpides N."/>
            <person name="Mikhailova N."/>
            <person name="Oremland R.S."/>
            <person name="Hoeft S.E."/>
            <person name="Switzer-Blum J."/>
            <person name="Kulp T."/>
            <person name="King G."/>
            <person name="Tabita R."/>
            <person name="Witte B."/>
            <person name="Santini J.M."/>
            <person name="Basu P."/>
            <person name="Hollibaugh J.T."/>
            <person name="Xie G."/>
            <person name="Stolz J.F."/>
            <person name="Richardson P."/>
        </authorList>
    </citation>
    <scope>NUCLEOTIDE SEQUENCE [LARGE SCALE GENOMIC DNA]</scope>
    <source>
        <strain evidence="6">ATCC BAA-1101 / DSM 17681 / MLHE-1</strain>
    </source>
</reference>
<dbReference type="RefSeq" id="WP_011630217.1">
    <property type="nucleotide sequence ID" value="NC_008340.1"/>
</dbReference>
<comment type="pathway">
    <text evidence="1">Biopolymer metabolism; poly-(R)-3-hydroxybutanoate biosynthesis.</text>
</comment>